<dbReference type="Proteomes" id="UP000239297">
    <property type="component" value="Unassembled WGS sequence"/>
</dbReference>
<evidence type="ECO:0000256" key="10">
    <source>
        <dbReference type="RuleBase" id="RU003691"/>
    </source>
</evidence>
<evidence type="ECO:0000256" key="9">
    <source>
        <dbReference type="PIRSR" id="PIRSR000350-4"/>
    </source>
</evidence>
<evidence type="ECO:0000256" key="1">
    <source>
        <dbReference type="ARBA" id="ARBA00007532"/>
    </source>
</evidence>
<keyword evidence="6" id="KW-1015">Disulfide bond</keyword>
<organism evidence="13 14">
    <name type="scientific">Arthrobacter pityocampae</name>
    <dbReference type="NCBI Taxonomy" id="547334"/>
    <lineage>
        <taxon>Bacteria</taxon>
        <taxon>Bacillati</taxon>
        <taxon>Actinomycetota</taxon>
        <taxon>Actinomycetes</taxon>
        <taxon>Micrococcales</taxon>
        <taxon>Micrococcaceae</taxon>
        <taxon>Arthrobacter</taxon>
    </lineage>
</organism>
<dbReference type="PRINTS" id="PR00368">
    <property type="entry name" value="FADPNR"/>
</dbReference>
<evidence type="ECO:0000256" key="2">
    <source>
        <dbReference type="ARBA" id="ARBA00022630"/>
    </source>
</evidence>
<keyword evidence="5 10" id="KW-0560">Oxidoreductase</keyword>
<feature type="binding site" evidence="8">
    <location>
        <position position="307"/>
    </location>
    <ligand>
        <name>FAD</name>
        <dbReference type="ChEBI" id="CHEBI:57692"/>
    </ligand>
</feature>
<dbReference type="InterPro" id="IPR012999">
    <property type="entry name" value="Pyr_OxRdtase_I_AS"/>
</dbReference>
<dbReference type="SUPFAM" id="SSF55424">
    <property type="entry name" value="FAD/NAD-linked reductases, dimerisation (C-terminal) domain"/>
    <property type="match status" value="1"/>
</dbReference>
<comment type="similarity">
    <text evidence="1 10">Belongs to the class-I pyridine nucleotide-disulfide oxidoreductase family.</text>
</comment>
<dbReference type="InterPro" id="IPR023753">
    <property type="entry name" value="FAD/NAD-binding_dom"/>
</dbReference>
<dbReference type="Pfam" id="PF02852">
    <property type="entry name" value="Pyr_redox_dim"/>
    <property type="match status" value="1"/>
</dbReference>
<keyword evidence="2 10" id="KW-0285">Flavoprotein</keyword>
<dbReference type="Gene3D" id="3.50.50.60">
    <property type="entry name" value="FAD/NAD(P)-binding domain"/>
    <property type="match status" value="2"/>
</dbReference>
<keyword evidence="14" id="KW-1185">Reference proteome</keyword>
<dbReference type="PANTHER" id="PTHR43014">
    <property type="entry name" value="MERCURIC REDUCTASE"/>
    <property type="match status" value="1"/>
</dbReference>
<evidence type="ECO:0000256" key="8">
    <source>
        <dbReference type="PIRSR" id="PIRSR000350-3"/>
    </source>
</evidence>
<dbReference type="InterPro" id="IPR016156">
    <property type="entry name" value="FAD/NAD-linked_Rdtase_dimer_sf"/>
</dbReference>
<dbReference type="PIRSF" id="PIRSF000350">
    <property type="entry name" value="Mercury_reductase_MerA"/>
    <property type="match status" value="1"/>
</dbReference>
<keyword evidence="3 8" id="KW-0274">FAD</keyword>
<protein>
    <submittedName>
        <fullName evidence="13">Oxidoreductase</fullName>
    </submittedName>
</protein>
<evidence type="ECO:0000313" key="13">
    <source>
        <dbReference type="EMBL" id="PPB50049.1"/>
    </source>
</evidence>
<sequence>MRTSNDVIDLLVVGGGTAGIVGATTASRLGASVVLVERDRTGGDCLWTGCVPSKTLLAAAAGASGPAGAAGPASGGSDFSTVRERIADAISRIEPEDSPAALTAAGVTVRHGAARFTGPGRAEIDGDVVRFRQALVATGGEPVLPLIPGLDAAPVVTSETVWDLTELPRRLVIIGGGPIACELGQAFARLGAGVVMLVSSRILPREDPDAVDVVRAGLARDGVHIIEGVTVEGVTTSADGGPEAVSRVQIDDGRTFAADTILVAAGRKPRTDGLGLESLGVDLDEQGHVRVDAMMRTSSPMIWAAGDVTQNPDFTHLAGVHASTAVSNAVLGVRGSVSRTVPRVTYTSPEVAAVGITRPETSHHRVRTIEHAHADRAITEDRIAGFTRLIIDRRGRILGGTVVGPRAGETVGELALAVHQKLTTRDLAGVTHAYPTYNDALWQAAIADAYTTLDRPLVRSALTTLVRLTRWRVSRASRHHGTDIAPTRSRL</sequence>
<evidence type="ECO:0000256" key="7">
    <source>
        <dbReference type="ARBA" id="ARBA00023284"/>
    </source>
</evidence>
<dbReference type="GO" id="GO:0016668">
    <property type="term" value="F:oxidoreductase activity, acting on a sulfur group of donors, NAD(P) as acceptor"/>
    <property type="evidence" value="ECO:0007669"/>
    <property type="project" value="InterPro"/>
</dbReference>
<dbReference type="SUPFAM" id="SSF51905">
    <property type="entry name" value="FAD/NAD(P)-binding domain"/>
    <property type="match status" value="1"/>
</dbReference>
<dbReference type="PRINTS" id="PR00411">
    <property type="entry name" value="PNDRDTASEI"/>
</dbReference>
<dbReference type="PANTHER" id="PTHR43014:SF2">
    <property type="entry name" value="MERCURIC REDUCTASE"/>
    <property type="match status" value="1"/>
</dbReference>
<feature type="binding site" evidence="8">
    <location>
        <position position="54"/>
    </location>
    <ligand>
        <name>FAD</name>
        <dbReference type="ChEBI" id="CHEBI:57692"/>
    </ligand>
</feature>
<gene>
    <name evidence="13" type="ORF">C4K88_05075</name>
</gene>
<dbReference type="EMBL" id="PRKW01000002">
    <property type="protein sequence ID" value="PPB50049.1"/>
    <property type="molecule type" value="Genomic_DNA"/>
</dbReference>
<feature type="disulfide bond" description="Redox-active" evidence="9">
    <location>
        <begin position="45"/>
        <end position="50"/>
    </location>
</feature>
<feature type="binding site" evidence="8">
    <location>
        <position position="266"/>
    </location>
    <ligand>
        <name>NAD(+)</name>
        <dbReference type="ChEBI" id="CHEBI:57540"/>
    </ligand>
</feature>
<feature type="domain" description="FAD/NAD(P)-binding" evidence="12">
    <location>
        <begin position="9"/>
        <end position="319"/>
    </location>
</feature>
<dbReference type="Gene3D" id="3.30.390.30">
    <property type="match status" value="1"/>
</dbReference>
<keyword evidence="8" id="KW-0547">Nucleotide-binding</keyword>
<evidence type="ECO:0000259" key="11">
    <source>
        <dbReference type="Pfam" id="PF02852"/>
    </source>
</evidence>
<evidence type="ECO:0000256" key="3">
    <source>
        <dbReference type="ARBA" id="ARBA00022827"/>
    </source>
</evidence>
<keyword evidence="8" id="KW-0520">NAD</keyword>
<dbReference type="RefSeq" id="WP_104120542.1">
    <property type="nucleotide sequence ID" value="NZ_PRKW01000002.1"/>
</dbReference>
<evidence type="ECO:0000259" key="12">
    <source>
        <dbReference type="Pfam" id="PF07992"/>
    </source>
</evidence>
<dbReference type="GO" id="GO:0050660">
    <property type="term" value="F:flavin adenine dinucleotide binding"/>
    <property type="evidence" value="ECO:0007669"/>
    <property type="project" value="TreeGrafter"/>
</dbReference>
<feature type="binding site" evidence="8">
    <location>
        <begin position="175"/>
        <end position="182"/>
    </location>
    <ligand>
        <name>NAD(+)</name>
        <dbReference type="ChEBI" id="CHEBI:57540"/>
    </ligand>
</feature>
<keyword evidence="7 10" id="KW-0676">Redox-active center</keyword>
<dbReference type="PROSITE" id="PS00076">
    <property type="entry name" value="PYRIDINE_REDOX_1"/>
    <property type="match status" value="1"/>
</dbReference>
<dbReference type="Pfam" id="PF07992">
    <property type="entry name" value="Pyr_redox_2"/>
    <property type="match status" value="1"/>
</dbReference>
<dbReference type="AlphaFoldDB" id="A0A2S5IZR2"/>
<evidence type="ECO:0000256" key="6">
    <source>
        <dbReference type="ARBA" id="ARBA00023157"/>
    </source>
</evidence>
<name>A0A2S5IZR2_9MICC</name>
<reference evidence="13 14" key="1">
    <citation type="journal article" date="2014" name="Int. J. Syst. Evol. Microbiol.">
        <title>Arthrobacter pityocampae sp. nov., isolated from Thaumetopoea pityocampa (Lep., Thaumetopoeidae).</title>
        <authorList>
            <person name="Ince I.A."/>
            <person name="Demirbag Z."/>
            <person name="Kati H."/>
        </authorList>
    </citation>
    <scope>NUCLEOTIDE SEQUENCE [LARGE SCALE GENOMIC DNA]</scope>
    <source>
        <strain evidence="13 14">Tp2</strain>
    </source>
</reference>
<proteinExistence type="inferred from homology"/>
<dbReference type="OrthoDB" id="9800167at2"/>
<evidence type="ECO:0000313" key="14">
    <source>
        <dbReference type="Proteomes" id="UP000239297"/>
    </source>
</evidence>
<dbReference type="GO" id="GO:0003955">
    <property type="term" value="F:NAD(P)H dehydrogenase (quinone) activity"/>
    <property type="evidence" value="ECO:0007669"/>
    <property type="project" value="TreeGrafter"/>
</dbReference>
<dbReference type="InterPro" id="IPR004099">
    <property type="entry name" value="Pyr_nucl-diS_OxRdtase_dimer"/>
</dbReference>
<dbReference type="InterPro" id="IPR001100">
    <property type="entry name" value="Pyr_nuc-diS_OxRdtase"/>
</dbReference>
<keyword evidence="4" id="KW-0521">NADP</keyword>
<accession>A0A2S5IZR2</accession>
<comment type="cofactor">
    <cofactor evidence="8">
        <name>FAD</name>
        <dbReference type="ChEBI" id="CHEBI:57692"/>
    </cofactor>
    <text evidence="8">Binds 1 FAD per subunit.</text>
</comment>
<evidence type="ECO:0000256" key="5">
    <source>
        <dbReference type="ARBA" id="ARBA00023002"/>
    </source>
</evidence>
<feature type="domain" description="Pyridine nucleotide-disulphide oxidoreductase dimerisation" evidence="11">
    <location>
        <begin position="341"/>
        <end position="444"/>
    </location>
</feature>
<evidence type="ECO:0000256" key="4">
    <source>
        <dbReference type="ARBA" id="ARBA00022857"/>
    </source>
</evidence>
<comment type="caution">
    <text evidence="13">The sequence shown here is derived from an EMBL/GenBank/DDBJ whole genome shotgun (WGS) entry which is preliminary data.</text>
</comment>
<dbReference type="InterPro" id="IPR036188">
    <property type="entry name" value="FAD/NAD-bd_sf"/>
</dbReference>